<dbReference type="GO" id="GO:0004842">
    <property type="term" value="F:ubiquitin-protein transferase activity"/>
    <property type="evidence" value="ECO:0007669"/>
    <property type="project" value="InterPro"/>
</dbReference>
<evidence type="ECO:0000259" key="4">
    <source>
        <dbReference type="SMART" id="SM00504"/>
    </source>
</evidence>
<feature type="compositionally biased region" description="Low complexity" evidence="1">
    <location>
        <begin position="948"/>
        <end position="966"/>
    </location>
</feature>
<dbReference type="InterPro" id="IPR052085">
    <property type="entry name" value="WD-SAM-U-box"/>
</dbReference>
<dbReference type="AlphaFoldDB" id="A0A383VX39"/>
<feature type="transmembrane region" description="Helical" evidence="2">
    <location>
        <begin position="356"/>
        <end position="376"/>
    </location>
</feature>
<protein>
    <recommendedName>
        <fullName evidence="4">U-box domain-containing protein</fullName>
    </recommendedName>
</protein>
<reference evidence="5 6" key="1">
    <citation type="submission" date="2016-10" db="EMBL/GenBank/DDBJ databases">
        <authorList>
            <person name="Cai Z."/>
        </authorList>
    </citation>
    <scope>NUCLEOTIDE SEQUENCE [LARGE SCALE GENOMIC DNA]</scope>
</reference>
<dbReference type="InterPro" id="IPR003613">
    <property type="entry name" value="Ubox_domain"/>
</dbReference>
<evidence type="ECO:0000256" key="1">
    <source>
        <dbReference type="SAM" id="MobiDB-lite"/>
    </source>
</evidence>
<dbReference type="STRING" id="3088.A0A383VX39"/>
<feature type="compositionally biased region" description="Acidic residues" evidence="1">
    <location>
        <begin position="930"/>
        <end position="945"/>
    </location>
</feature>
<keyword evidence="6" id="KW-1185">Reference proteome</keyword>
<dbReference type="PANTHER" id="PTHR46573">
    <property type="entry name" value="WD REPEAT, SAM AND U-BOX DOMAIN-CONTAINING PROTEIN 1"/>
    <property type="match status" value="1"/>
</dbReference>
<keyword evidence="2" id="KW-0472">Membrane</keyword>
<feature type="region of interest" description="Disordered" evidence="1">
    <location>
        <begin position="855"/>
        <end position="879"/>
    </location>
</feature>
<organism evidence="5 6">
    <name type="scientific">Tetradesmus obliquus</name>
    <name type="common">Green alga</name>
    <name type="synonym">Acutodesmus obliquus</name>
    <dbReference type="NCBI Taxonomy" id="3088"/>
    <lineage>
        <taxon>Eukaryota</taxon>
        <taxon>Viridiplantae</taxon>
        <taxon>Chlorophyta</taxon>
        <taxon>core chlorophytes</taxon>
        <taxon>Chlorophyceae</taxon>
        <taxon>CS clade</taxon>
        <taxon>Sphaeropleales</taxon>
        <taxon>Scenedesmaceae</taxon>
        <taxon>Tetradesmus</taxon>
    </lineage>
</organism>
<feature type="signal peptide" evidence="3">
    <location>
        <begin position="1"/>
        <end position="20"/>
    </location>
</feature>
<keyword evidence="3" id="KW-0732">Signal</keyword>
<dbReference type="SUPFAM" id="SSF57850">
    <property type="entry name" value="RING/U-box"/>
    <property type="match status" value="1"/>
</dbReference>
<evidence type="ECO:0000256" key="2">
    <source>
        <dbReference type="SAM" id="Phobius"/>
    </source>
</evidence>
<feature type="chain" id="PRO_5017078737" description="U-box domain-containing protein" evidence="3">
    <location>
        <begin position="21"/>
        <end position="1026"/>
    </location>
</feature>
<sequence>MQANIRITCIYLALCHVLLTATSPAYKHELQRLVGACSSRLADLSFGHIQVESGPAWRQQLSSGLWRSTELLSSVQQHMRFNHSTGSFTADGLVAYVSATDAIKGQGWKARATLFLQLMAPRYTMLPNAHDSLKQQMRLLALAAADLPAVGRIASAEDTSVGYRLTCTSPALQLGLGPQPYANCSVWPAAPATKPTDAAAPAVKLAAQLAAVAAEAKAAADAKAAVPADSAPARTCAACLGNATDCPAHEAAAAADGKLSSNNRSRARRRKPLAYWVVLPSSYEEMPAGSAAEQGGASPGVDQQEQLPLLGGSPPHELESSGALGRMLSCWDTWFVMPRAPLVQLLPAMTGMQQLVFGYAVLTYSFLDMLHLITAVQHLHSRMTAQHPFMDQGWSIGAAACTISLQLLVMLACRLLVSTLLAFAAVLLLRQLMWGVQTTALLMQLPTLQSVALAMRLHGMLPVPAAAAAVADAATAASAAVTATEAAAQAGSAAAAAGAGTASSSSSGIFGFATAGLRSCAGAADAAAARAAAWLGLDAAGTTAAAEVVRGWLLPYHAQLLSMHYFGEDLVMLTVARLVWETQELLFEQLWRLLGVAMGEAHAFVESAAAAAAMLVTGGSPQAAWGRFQQLWPLQRARRHAHRAADGFGAPRDPRVQAQVFIQAPADMGQAAEALRTLADELEQLGVHPPVGGWGGGGVQRRRVRQLMGQHWPVPLALPFDAETLQAELGQEVPRGFVCPITQDIMQLPALLLSSSVAVPATYDRDAISRWLEDSRRDPKSREVLSPDAQLVPNMDLYRAIEDWAAEKQAALLLSQRAAAAAAAAGAGPAGSGQQAGEAAAAAAALDGTAAGGGRAAGRAGRAAGRARPQRSSSSAGAGAVGSGLLAAARGAAAGLAAVRRVGSQSFGRVGSGLAGTEAAAAAAAVAGGELDDDDGPLLSDEEVDGPARGTAAAAAAAAREGTTGRSVRRFSQQRRQQQQEEENLVGMQQQQQQDVDADDEAGESQGAAAAVRYNLRRRSSTVAGS</sequence>
<feature type="region of interest" description="Disordered" evidence="1">
    <location>
        <begin position="926"/>
        <end position="1026"/>
    </location>
</feature>
<proteinExistence type="predicted"/>
<keyword evidence="2" id="KW-0812">Transmembrane</keyword>
<evidence type="ECO:0000313" key="5">
    <source>
        <dbReference type="EMBL" id="SZX70045.1"/>
    </source>
</evidence>
<dbReference type="PANTHER" id="PTHR46573:SF1">
    <property type="entry name" value="WD REPEAT, SAM AND U-BOX DOMAIN-CONTAINING PROTEIN 1"/>
    <property type="match status" value="1"/>
</dbReference>
<keyword evidence="2" id="KW-1133">Transmembrane helix</keyword>
<dbReference type="UniPathway" id="UPA00143"/>
<evidence type="ECO:0000256" key="3">
    <source>
        <dbReference type="SAM" id="SignalP"/>
    </source>
</evidence>
<dbReference type="GO" id="GO:0016567">
    <property type="term" value="P:protein ubiquitination"/>
    <property type="evidence" value="ECO:0007669"/>
    <property type="project" value="UniProtKB-UniPathway"/>
</dbReference>
<gene>
    <name evidence="5" type="ORF">BQ4739_LOCUS10296</name>
</gene>
<dbReference type="Pfam" id="PF04564">
    <property type="entry name" value="U-box"/>
    <property type="match status" value="1"/>
</dbReference>
<dbReference type="InterPro" id="IPR013083">
    <property type="entry name" value="Znf_RING/FYVE/PHD"/>
</dbReference>
<dbReference type="Gene3D" id="3.30.40.10">
    <property type="entry name" value="Zinc/RING finger domain, C3HC4 (zinc finger)"/>
    <property type="match status" value="1"/>
</dbReference>
<dbReference type="SMART" id="SM00504">
    <property type="entry name" value="Ubox"/>
    <property type="match status" value="1"/>
</dbReference>
<evidence type="ECO:0000313" key="6">
    <source>
        <dbReference type="Proteomes" id="UP000256970"/>
    </source>
</evidence>
<feature type="compositionally biased region" description="Low complexity" evidence="1">
    <location>
        <begin position="857"/>
        <end position="879"/>
    </location>
</feature>
<name>A0A383VX39_TETOB</name>
<feature type="domain" description="U-box" evidence="4">
    <location>
        <begin position="736"/>
        <end position="804"/>
    </location>
</feature>
<dbReference type="Proteomes" id="UP000256970">
    <property type="component" value="Unassembled WGS sequence"/>
</dbReference>
<feature type="region of interest" description="Disordered" evidence="1">
    <location>
        <begin position="288"/>
        <end position="318"/>
    </location>
</feature>
<feature type="transmembrane region" description="Helical" evidence="2">
    <location>
        <begin position="396"/>
        <end position="429"/>
    </location>
</feature>
<dbReference type="EMBL" id="FNXT01000969">
    <property type="protein sequence ID" value="SZX70045.1"/>
    <property type="molecule type" value="Genomic_DNA"/>
</dbReference>
<accession>A0A383VX39</accession>